<comment type="similarity">
    <text evidence="1">Belongs to the MYG1 family.</text>
</comment>
<evidence type="ECO:0000256" key="1">
    <source>
        <dbReference type="ARBA" id="ARBA00010105"/>
    </source>
</evidence>
<name>A0A6J3KZT3_9HYME</name>
<accession>A0A6J3KZT3</accession>
<dbReference type="InterPro" id="IPR003226">
    <property type="entry name" value="MYG1_exonuclease"/>
</dbReference>
<dbReference type="KEGG" id="bvk:117237639"/>
<dbReference type="GO" id="GO:0005737">
    <property type="term" value="C:cytoplasm"/>
    <property type="evidence" value="ECO:0007669"/>
    <property type="project" value="TreeGrafter"/>
</dbReference>
<proteinExistence type="inferred from homology"/>
<dbReference type="GO" id="GO:0005634">
    <property type="term" value="C:nucleus"/>
    <property type="evidence" value="ECO:0007669"/>
    <property type="project" value="TreeGrafter"/>
</dbReference>
<dbReference type="PANTHER" id="PTHR11215">
    <property type="entry name" value="METAL DEPENDENT HYDROLASE - RELATED"/>
    <property type="match status" value="1"/>
</dbReference>
<dbReference type="Proteomes" id="UP000504631">
    <property type="component" value="Unplaced"/>
</dbReference>
<organism evidence="2 3">
    <name type="scientific">Bombus vosnesenskii</name>
    <dbReference type="NCBI Taxonomy" id="207650"/>
    <lineage>
        <taxon>Eukaryota</taxon>
        <taxon>Metazoa</taxon>
        <taxon>Ecdysozoa</taxon>
        <taxon>Arthropoda</taxon>
        <taxon>Hexapoda</taxon>
        <taxon>Insecta</taxon>
        <taxon>Pterygota</taxon>
        <taxon>Neoptera</taxon>
        <taxon>Endopterygota</taxon>
        <taxon>Hymenoptera</taxon>
        <taxon>Apocrita</taxon>
        <taxon>Aculeata</taxon>
        <taxon>Apoidea</taxon>
        <taxon>Anthophila</taxon>
        <taxon>Apidae</taxon>
        <taxon>Bombus</taxon>
        <taxon>Pyrobombus</taxon>
    </lineage>
</organism>
<protein>
    <submittedName>
        <fullName evidence="3">UPF0160 protein MYG1, mitochondrial isoform X1</fullName>
    </submittedName>
</protein>
<gene>
    <name evidence="3" type="primary">LOC117237639</name>
</gene>
<dbReference type="PANTHER" id="PTHR11215:SF1">
    <property type="entry name" value="MYG1 EXONUCLEASE"/>
    <property type="match status" value="1"/>
</dbReference>
<evidence type="ECO:0000313" key="2">
    <source>
        <dbReference type="Proteomes" id="UP000504631"/>
    </source>
</evidence>
<dbReference type="RefSeq" id="XP_033357696.1">
    <property type="nucleotide sequence ID" value="XM_033501805.1"/>
</dbReference>
<keyword evidence="2" id="KW-1185">Reference proteome</keyword>
<dbReference type="Pfam" id="PF03690">
    <property type="entry name" value="MYG1_exonuc"/>
    <property type="match status" value="1"/>
</dbReference>
<reference evidence="3" key="1">
    <citation type="submission" date="2025-08" db="UniProtKB">
        <authorList>
            <consortium name="RefSeq"/>
        </authorList>
    </citation>
    <scope>IDENTIFICATION</scope>
    <source>
        <tissue evidence="3">Muscle</tissue>
    </source>
</reference>
<dbReference type="AlphaFoldDB" id="A0A6J3KZT3"/>
<sequence>MIKYISGIIPRLFTKLSVPPGNITYTRTTSQKFVTMAKNVKIGTHDGTFHCDETLACFMLKTLPRYKDAVIVRSRDMNILDTCDIVIDIGGEYNPSKHRYDHHMRDFNESMSTVIKKPGYDSTIKLSSAGLIYCHFGHEIIKHLIPQANDSDVELIFKYVYDTFVKEVDGIDNGVPMFNEEPVYHISTDLSSRVKFLNPAWNSKDINVDSQFLKAVELTGQELVQCINYAANVWLPARFIVQEAIDKRFEVDPSGEIIELLQFVPWSQHLHAIEREQNVQPPLKFVIFRSSDNYRVQGIPIRPNSFVCRLFLPKPWGGLYNEELASVSGIKDVIFVHSKRFIGGHLTREGVITMARKALELSDNKFN</sequence>
<dbReference type="GeneID" id="117237639"/>
<evidence type="ECO:0000313" key="3">
    <source>
        <dbReference type="RefSeq" id="XP_033357696.1"/>
    </source>
</evidence>